<dbReference type="Pfam" id="PF02602">
    <property type="entry name" value="HEM4"/>
    <property type="match status" value="1"/>
</dbReference>
<dbReference type="RefSeq" id="WP_132320400.1">
    <property type="nucleotide sequence ID" value="NZ_FWZT01000012.1"/>
</dbReference>
<keyword evidence="6" id="KW-0627">Porphyrin biosynthesis</keyword>
<dbReference type="Pfam" id="PF00590">
    <property type="entry name" value="TP_methylase"/>
    <property type="match status" value="1"/>
</dbReference>
<dbReference type="Proteomes" id="UP000192907">
    <property type="component" value="Unassembled WGS sequence"/>
</dbReference>
<dbReference type="PANTHER" id="PTHR45790">
    <property type="entry name" value="SIROHEME SYNTHASE-RELATED"/>
    <property type="match status" value="1"/>
</dbReference>
<dbReference type="Gene3D" id="3.40.50.10090">
    <property type="match status" value="2"/>
</dbReference>
<protein>
    <recommendedName>
        <fullName evidence="2">uroporphyrinogen-III C-methyltransferase</fullName>
        <ecNumber evidence="2">2.1.1.107</ecNumber>
    </recommendedName>
</protein>
<evidence type="ECO:0000259" key="9">
    <source>
        <dbReference type="Pfam" id="PF00590"/>
    </source>
</evidence>
<dbReference type="InterPro" id="IPR036108">
    <property type="entry name" value="4pyrrol_syn_uPrphyn_synt_sf"/>
</dbReference>
<proteinExistence type="inferred from homology"/>
<keyword evidence="3 8" id="KW-0489">Methyltransferase</keyword>
<dbReference type="EC" id="2.1.1.107" evidence="2"/>
<dbReference type="PROSITE" id="PS00840">
    <property type="entry name" value="SUMT_2"/>
    <property type="match status" value="1"/>
</dbReference>
<dbReference type="GO" id="GO:0004852">
    <property type="term" value="F:uroporphyrinogen-III synthase activity"/>
    <property type="evidence" value="ECO:0007669"/>
    <property type="project" value="InterPro"/>
</dbReference>
<dbReference type="NCBIfam" id="TIGR01469">
    <property type="entry name" value="cobA_cysG_Cterm"/>
    <property type="match status" value="1"/>
</dbReference>
<comment type="pathway">
    <text evidence="7">Porphyrin-containing compound metabolism; siroheme biosynthesis; precorrin-2 from uroporphyrinogen III: step 1/1.</text>
</comment>
<evidence type="ECO:0000313" key="12">
    <source>
        <dbReference type="Proteomes" id="UP000192907"/>
    </source>
</evidence>
<dbReference type="InterPro" id="IPR003754">
    <property type="entry name" value="4pyrrol_synth_uPrphyn_synth"/>
</dbReference>
<dbReference type="AlphaFoldDB" id="A0A1Y6C157"/>
<dbReference type="Gene3D" id="3.30.950.10">
    <property type="entry name" value="Methyltransferase, Cobalt-precorrin-4 Transmethylase, Domain 2"/>
    <property type="match status" value="1"/>
</dbReference>
<evidence type="ECO:0000256" key="3">
    <source>
        <dbReference type="ARBA" id="ARBA00022603"/>
    </source>
</evidence>
<organism evidence="11 12">
    <name type="scientific">Pseudobacteriovorax antillogorgiicola</name>
    <dbReference type="NCBI Taxonomy" id="1513793"/>
    <lineage>
        <taxon>Bacteria</taxon>
        <taxon>Pseudomonadati</taxon>
        <taxon>Bdellovibrionota</taxon>
        <taxon>Oligoflexia</taxon>
        <taxon>Oligoflexales</taxon>
        <taxon>Pseudobacteriovoracaceae</taxon>
        <taxon>Pseudobacteriovorax</taxon>
    </lineage>
</organism>
<feature type="domain" description="Tetrapyrrole methylase" evidence="9">
    <location>
        <begin position="4"/>
        <end position="209"/>
    </location>
</feature>
<dbReference type="EMBL" id="FWZT01000012">
    <property type="protein sequence ID" value="SMF40132.1"/>
    <property type="molecule type" value="Genomic_DNA"/>
</dbReference>
<dbReference type="InterPro" id="IPR014777">
    <property type="entry name" value="4pyrrole_Mease_sub1"/>
</dbReference>
<dbReference type="GO" id="GO:0032259">
    <property type="term" value="P:methylation"/>
    <property type="evidence" value="ECO:0007669"/>
    <property type="project" value="UniProtKB-KW"/>
</dbReference>
<evidence type="ECO:0000256" key="4">
    <source>
        <dbReference type="ARBA" id="ARBA00022679"/>
    </source>
</evidence>
<reference evidence="12" key="1">
    <citation type="submission" date="2017-04" db="EMBL/GenBank/DDBJ databases">
        <authorList>
            <person name="Varghese N."/>
            <person name="Submissions S."/>
        </authorList>
    </citation>
    <scope>NUCLEOTIDE SEQUENCE [LARGE SCALE GENOMIC DNA]</scope>
    <source>
        <strain evidence="12">RKEM611</strain>
    </source>
</reference>
<dbReference type="GO" id="GO:0004851">
    <property type="term" value="F:uroporphyrin-III C-methyltransferase activity"/>
    <property type="evidence" value="ECO:0007669"/>
    <property type="project" value="UniProtKB-EC"/>
</dbReference>
<dbReference type="SUPFAM" id="SSF69618">
    <property type="entry name" value="HemD-like"/>
    <property type="match status" value="1"/>
</dbReference>
<dbReference type="InterPro" id="IPR014776">
    <property type="entry name" value="4pyrrole_Mease_sub2"/>
</dbReference>
<evidence type="ECO:0000256" key="1">
    <source>
        <dbReference type="ARBA" id="ARBA00005879"/>
    </source>
</evidence>
<dbReference type="STRING" id="1513793.SAMN06296036_11263"/>
<dbReference type="InterPro" id="IPR006366">
    <property type="entry name" value="CobA/CysG_C"/>
</dbReference>
<evidence type="ECO:0000259" key="10">
    <source>
        <dbReference type="Pfam" id="PF02602"/>
    </source>
</evidence>
<dbReference type="SUPFAM" id="SSF53790">
    <property type="entry name" value="Tetrapyrrole methylase"/>
    <property type="match status" value="1"/>
</dbReference>
<accession>A0A1Y6C157</accession>
<evidence type="ECO:0000313" key="11">
    <source>
        <dbReference type="EMBL" id="SMF40132.1"/>
    </source>
</evidence>
<dbReference type="InterPro" id="IPR000878">
    <property type="entry name" value="4pyrrol_Mease"/>
</dbReference>
<dbReference type="InterPro" id="IPR050161">
    <property type="entry name" value="Siro_Cobalamin_biosynth"/>
</dbReference>
<feature type="domain" description="Tetrapyrrole biosynthesis uroporphyrinogen III synthase" evidence="10">
    <location>
        <begin position="261"/>
        <end position="476"/>
    </location>
</feature>
<sequence length="496" mass="54961">MSLVYLVGGGPGDPRLLTLRAKDLISKADLLAYDDLIHPQILSFAPPSAKLLAIGYRGLRQRHGSAPLLHPEVIEAAKAGKTVVRLKSGDPMIFGRAWDEAKLLEQHSIAVEVIPGVTAAAGAAASFGLPLTLRGISSGVTIETGHQGTQQRDLQENTRVVYMPRAGIKDYCQKLLASSRFCYDTPAIYVTAASTPLEEQYPTTLGQLASTIHNYRGGSPGIAIIGETVSYRLRSRQQAPQDRPLRSKRILVGRLRPGNSRLARKLRDLGADVIEAPHVKSAPLQDYDSFDKAIQNHHTNEVWFFASSECVVMFFQRLESLQQDIRNFKAEFAVAGEEASRELRKYGIQANSTSHGLCEDDLAKHKDTCFNKSIKILSSTNSKPLWLEHIRPWAAEIETIPCYERTFQATRLVSPPPHYLALPSSTVVKALCDFDYGFDITQVTAFAIGPKTYQAAKARGIKDVFMSEHDQIESLVDSIVKYQQTSMKTIEETYYE</sequence>
<evidence type="ECO:0000256" key="6">
    <source>
        <dbReference type="ARBA" id="ARBA00023244"/>
    </source>
</evidence>
<dbReference type="CDD" id="cd06578">
    <property type="entry name" value="HemD"/>
    <property type="match status" value="1"/>
</dbReference>
<gene>
    <name evidence="11" type="ORF">SAMN06296036_11263</name>
</gene>
<evidence type="ECO:0000256" key="5">
    <source>
        <dbReference type="ARBA" id="ARBA00022691"/>
    </source>
</evidence>
<dbReference type="InterPro" id="IPR003043">
    <property type="entry name" value="Uropor_MeTrfase_CS"/>
</dbReference>
<dbReference type="Gene3D" id="3.40.1010.10">
    <property type="entry name" value="Cobalt-precorrin-4 Transmethylase, Domain 1"/>
    <property type="match status" value="1"/>
</dbReference>
<dbReference type="InterPro" id="IPR035996">
    <property type="entry name" value="4pyrrol_Methylase_sf"/>
</dbReference>
<evidence type="ECO:0000256" key="8">
    <source>
        <dbReference type="RuleBase" id="RU003960"/>
    </source>
</evidence>
<dbReference type="FunFam" id="3.40.1010.10:FF:000001">
    <property type="entry name" value="Siroheme synthase"/>
    <property type="match status" value="1"/>
</dbReference>
<keyword evidence="5" id="KW-0949">S-adenosyl-L-methionine</keyword>
<dbReference type="PANTHER" id="PTHR45790:SF3">
    <property type="entry name" value="S-ADENOSYL-L-METHIONINE-DEPENDENT UROPORPHYRINOGEN III METHYLTRANSFERASE, CHLOROPLASTIC"/>
    <property type="match status" value="1"/>
</dbReference>
<comment type="similarity">
    <text evidence="1 8">Belongs to the precorrin methyltransferase family.</text>
</comment>
<dbReference type="UniPathway" id="UPA00262">
    <property type="reaction ID" value="UER00211"/>
</dbReference>
<dbReference type="OrthoDB" id="9815856at2"/>
<dbReference type="NCBIfam" id="NF004790">
    <property type="entry name" value="PRK06136.1"/>
    <property type="match status" value="1"/>
</dbReference>
<evidence type="ECO:0000256" key="2">
    <source>
        <dbReference type="ARBA" id="ARBA00012162"/>
    </source>
</evidence>
<evidence type="ECO:0000256" key="7">
    <source>
        <dbReference type="ARBA" id="ARBA00025705"/>
    </source>
</evidence>
<dbReference type="GO" id="GO:0019354">
    <property type="term" value="P:siroheme biosynthetic process"/>
    <property type="evidence" value="ECO:0007669"/>
    <property type="project" value="UniProtKB-UniPathway"/>
</dbReference>
<keyword evidence="12" id="KW-1185">Reference proteome</keyword>
<name>A0A1Y6C157_9BACT</name>
<keyword evidence="4 8" id="KW-0808">Transferase</keyword>